<gene>
    <name evidence="1" type="ORF">HPB47_005041</name>
</gene>
<protein>
    <submittedName>
        <fullName evidence="1">Uncharacterized protein</fullName>
    </submittedName>
</protein>
<evidence type="ECO:0000313" key="1">
    <source>
        <dbReference type="EMBL" id="KAG0418203.1"/>
    </source>
</evidence>
<reference evidence="1 2" key="1">
    <citation type="journal article" date="2020" name="Cell">
        <title>Large-Scale Comparative Analyses of Tick Genomes Elucidate Their Genetic Diversity and Vector Capacities.</title>
        <authorList>
            <consortium name="Tick Genome and Microbiome Consortium (TIGMIC)"/>
            <person name="Jia N."/>
            <person name="Wang J."/>
            <person name="Shi W."/>
            <person name="Du L."/>
            <person name="Sun Y."/>
            <person name="Zhan W."/>
            <person name="Jiang J.F."/>
            <person name="Wang Q."/>
            <person name="Zhang B."/>
            <person name="Ji P."/>
            <person name="Bell-Sakyi L."/>
            <person name="Cui X.M."/>
            <person name="Yuan T.T."/>
            <person name="Jiang B.G."/>
            <person name="Yang W.F."/>
            <person name="Lam T.T."/>
            <person name="Chang Q.C."/>
            <person name="Ding S.J."/>
            <person name="Wang X.J."/>
            <person name="Zhu J.G."/>
            <person name="Ruan X.D."/>
            <person name="Zhao L."/>
            <person name="Wei J.T."/>
            <person name="Ye R.Z."/>
            <person name="Que T.C."/>
            <person name="Du C.H."/>
            <person name="Zhou Y.H."/>
            <person name="Cheng J.X."/>
            <person name="Dai P.F."/>
            <person name="Guo W.B."/>
            <person name="Han X.H."/>
            <person name="Huang E.J."/>
            <person name="Li L.F."/>
            <person name="Wei W."/>
            <person name="Gao Y.C."/>
            <person name="Liu J.Z."/>
            <person name="Shao H.Z."/>
            <person name="Wang X."/>
            <person name="Wang C.C."/>
            <person name="Yang T.C."/>
            <person name="Huo Q.B."/>
            <person name="Li W."/>
            <person name="Chen H.Y."/>
            <person name="Chen S.E."/>
            <person name="Zhou L.G."/>
            <person name="Ni X.B."/>
            <person name="Tian J.H."/>
            <person name="Sheng Y."/>
            <person name="Liu T."/>
            <person name="Pan Y.S."/>
            <person name="Xia L.Y."/>
            <person name="Li J."/>
            <person name="Zhao F."/>
            <person name="Cao W.C."/>
        </authorList>
    </citation>
    <scope>NUCLEOTIDE SEQUENCE [LARGE SCALE GENOMIC DNA]</scope>
    <source>
        <strain evidence="1">Iper-2018</strain>
    </source>
</reference>
<name>A0AC60PE80_IXOPE</name>
<dbReference type="EMBL" id="JABSTQ010010756">
    <property type="protein sequence ID" value="KAG0418203.1"/>
    <property type="molecule type" value="Genomic_DNA"/>
</dbReference>
<sequence length="380" mass="41688">MSAARKRSSDAKAIGPCLCVTELVQLTQLGIPLEHVTWPRVTMTSNQWLCIRHGMACLNGSGATGGADRCSVVTVFNPQLSVPQTYRVEARSAKMNPEKPLLAVTDESSLYLYSTRTKKLLHQCRLMQGLVYWTWVSASTLGLVTRQAVFHWDLSSAPTEPTFMFALSERLRNTELVSYITDAGFKWLAVTGLFQEEKLVSGLVQLHSVSRGVGQLLPGQCAQLCRHQFPGHPVASQLLLLASRDSPRPTGKLHVAELGTPHAGALRGPLQETLEFFDPLDKFDFPVSLQVSSRQGLVFVLTKCGVVHLCDLETATPLCSHVVCPDITFAASLSHECGLLIVSRNGQVLLVEMKKAALLRRVAEVVNRPAISTRLRQTLP</sequence>
<comment type="caution">
    <text evidence="1">The sequence shown here is derived from an EMBL/GenBank/DDBJ whole genome shotgun (WGS) entry which is preliminary data.</text>
</comment>
<organism evidence="1 2">
    <name type="scientific">Ixodes persulcatus</name>
    <name type="common">Taiga tick</name>
    <dbReference type="NCBI Taxonomy" id="34615"/>
    <lineage>
        <taxon>Eukaryota</taxon>
        <taxon>Metazoa</taxon>
        <taxon>Ecdysozoa</taxon>
        <taxon>Arthropoda</taxon>
        <taxon>Chelicerata</taxon>
        <taxon>Arachnida</taxon>
        <taxon>Acari</taxon>
        <taxon>Parasitiformes</taxon>
        <taxon>Ixodida</taxon>
        <taxon>Ixodoidea</taxon>
        <taxon>Ixodidae</taxon>
        <taxon>Ixodinae</taxon>
        <taxon>Ixodes</taxon>
    </lineage>
</organism>
<dbReference type="Proteomes" id="UP000805193">
    <property type="component" value="Unassembled WGS sequence"/>
</dbReference>
<evidence type="ECO:0000313" key="2">
    <source>
        <dbReference type="Proteomes" id="UP000805193"/>
    </source>
</evidence>
<accession>A0AC60PE80</accession>
<proteinExistence type="predicted"/>
<keyword evidence="2" id="KW-1185">Reference proteome</keyword>